<dbReference type="InterPro" id="IPR039159">
    <property type="entry name" value="SAYSD1"/>
</dbReference>
<keyword evidence="1" id="KW-0472">Membrane</keyword>
<keyword evidence="1" id="KW-1133">Transmembrane helix</keyword>
<dbReference type="PANTHER" id="PTHR13527:SF0">
    <property type="entry name" value="SAYSVFN DOMAIN-CONTAINING PROTEIN 1"/>
    <property type="match status" value="1"/>
</dbReference>
<dbReference type="PANTHER" id="PTHR13527">
    <property type="entry name" value="SAYSVFN DOMAIN-CONTAINING PROTEIN 1"/>
    <property type="match status" value="1"/>
</dbReference>
<dbReference type="OrthoDB" id="71310at2759"/>
<protein>
    <submittedName>
        <fullName evidence="3">Uncharacterized domain SAYSvFN</fullName>
    </submittedName>
</protein>
<feature type="domain" description="SAYSvFN" evidence="2">
    <location>
        <begin position="122"/>
        <end position="191"/>
    </location>
</feature>
<evidence type="ECO:0000259" key="2">
    <source>
        <dbReference type="Pfam" id="PF10260"/>
    </source>
</evidence>
<proteinExistence type="predicted"/>
<dbReference type="Proteomes" id="UP000325440">
    <property type="component" value="Unassembled WGS sequence"/>
</dbReference>
<reference evidence="3 4" key="1">
    <citation type="submission" date="2019-08" db="EMBL/GenBank/DDBJ databases">
        <authorList>
            <person name="Alioto T."/>
            <person name="Alioto T."/>
            <person name="Gomez Garrido J."/>
        </authorList>
    </citation>
    <scope>NUCLEOTIDE SEQUENCE [LARGE SCALE GENOMIC DNA]</scope>
</reference>
<keyword evidence="1" id="KW-0812">Transmembrane</keyword>
<dbReference type="AlphaFoldDB" id="A0A5E4LZB8"/>
<name>A0A5E4LZB8_9HEMI</name>
<sequence>METQTMMTTNRRRMVLKPLSPVTLQCKEKMSNSENNGSVRSQPPPTLLVSPTTDKKKILLQEFVLPEVSTVQRNKKVLLSYSGNEALTDSDDSDSDDSTINDSSITNSQKSNKTLYYTIFGFSCWAAVQYWMIAVAGFGAVFFAISALIAICLNTTKTNKKHTGLSAYSVFNPQCTPIQGSADPKQLERELIFGGL</sequence>
<keyword evidence="4" id="KW-1185">Reference proteome</keyword>
<feature type="transmembrane region" description="Helical" evidence="1">
    <location>
        <begin position="138"/>
        <end position="156"/>
    </location>
</feature>
<dbReference type="Pfam" id="PF10260">
    <property type="entry name" value="SAYSvFN"/>
    <property type="match status" value="1"/>
</dbReference>
<accession>A0A5E4LZB8</accession>
<evidence type="ECO:0000313" key="3">
    <source>
        <dbReference type="EMBL" id="VVC25057.1"/>
    </source>
</evidence>
<organism evidence="3 4">
    <name type="scientific">Cinara cedri</name>
    <dbReference type="NCBI Taxonomy" id="506608"/>
    <lineage>
        <taxon>Eukaryota</taxon>
        <taxon>Metazoa</taxon>
        <taxon>Ecdysozoa</taxon>
        <taxon>Arthropoda</taxon>
        <taxon>Hexapoda</taxon>
        <taxon>Insecta</taxon>
        <taxon>Pterygota</taxon>
        <taxon>Neoptera</taxon>
        <taxon>Paraneoptera</taxon>
        <taxon>Hemiptera</taxon>
        <taxon>Sternorrhyncha</taxon>
        <taxon>Aphidomorpha</taxon>
        <taxon>Aphidoidea</taxon>
        <taxon>Aphididae</taxon>
        <taxon>Lachninae</taxon>
        <taxon>Cinara</taxon>
    </lineage>
</organism>
<evidence type="ECO:0000256" key="1">
    <source>
        <dbReference type="SAM" id="Phobius"/>
    </source>
</evidence>
<gene>
    <name evidence="3" type="ORF">CINCED_3A016225</name>
</gene>
<evidence type="ECO:0000313" key="4">
    <source>
        <dbReference type="Proteomes" id="UP000325440"/>
    </source>
</evidence>
<dbReference type="InterPro" id="IPR019387">
    <property type="entry name" value="SAYSvFN_dom"/>
</dbReference>
<dbReference type="EMBL" id="CABPRJ010000008">
    <property type="protein sequence ID" value="VVC25057.1"/>
    <property type="molecule type" value="Genomic_DNA"/>
</dbReference>